<dbReference type="AlphaFoldDB" id="A0A4P6LZF1"/>
<reference evidence="2 3" key="1">
    <citation type="submission" date="2019-01" db="EMBL/GenBank/DDBJ databases">
        <title>PMF-metabolizing Aryl O-demethylase.</title>
        <authorList>
            <person name="Kim M."/>
        </authorList>
    </citation>
    <scope>NUCLEOTIDE SEQUENCE [LARGE SCALE GENOMIC DNA]</scope>
    <source>
        <strain evidence="2 3">PMF1</strain>
    </source>
</reference>
<dbReference type="KEGG" id="bpro:PMF13cell1_02898"/>
<dbReference type="Pfam" id="PF13556">
    <property type="entry name" value="HTH_30"/>
    <property type="match status" value="1"/>
</dbReference>
<dbReference type="InterPro" id="IPR025736">
    <property type="entry name" value="PucR_C-HTH_dom"/>
</dbReference>
<dbReference type="InterPro" id="IPR051448">
    <property type="entry name" value="CdaR-like_regulators"/>
</dbReference>
<accession>A0A4P6LZF1</accession>
<sequence length="529" mass="61244">MQVNLEMIYARMQEEAVAAFSFYCGNCSLYSACMFPDKSETARESGHLLVGTLEELLTLDGQENLEGISVIAVDSQHIFHQQSGLVSYRNACSKLDRMSEYLDYLIVQDGSVREWVFKANQIIERYQEQNQKLMTSIIREAPLSEILDISSEIMDNPVILYDSGMNVLAVGGDPKKIMEDPEWRETLDKGYLSEHFIRTFKENGGLYSAGTTHRTAYIDPGNGGLPSICCNLYHEDKKFAVFAVVEADIKLLPVHGFLLEYLRDLIYRRVFRENRQHAEKYSQLKNMLTGRLQGQSLEPGALNYFLKQQRWGREDGFYLLKVQMSEEDVAADMQRYVINLIEKVIKGCIPLQLGSDLYFIFNEKKTEDFKEKLESVKEKLIKNKLNSSISYRFPDIINIYEQACLTTEAIRLGTRIDREKYFYPYNQYRIAHIMDILAEKIDLKLLCNPEILHLHENDKDGILMQSFYVYMKENMSLSKAAEILNIHKSTLGYRLLKVEKMVTLNLNDSDIRQSILLSCEILQYLDIYK</sequence>
<evidence type="ECO:0000313" key="3">
    <source>
        <dbReference type="Proteomes" id="UP000289794"/>
    </source>
</evidence>
<evidence type="ECO:0000259" key="1">
    <source>
        <dbReference type="Pfam" id="PF13556"/>
    </source>
</evidence>
<evidence type="ECO:0000313" key="2">
    <source>
        <dbReference type="EMBL" id="QBE97342.1"/>
    </source>
</evidence>
<feature type="domain" description="PucR C-terminal helix-turn-helix" evidence="1">
    <location>
        <begin position="463"/>
        <end position="520"/>
    </location>
</feature>
<dbReference type="InterPro" id="IPR042070">
    <property type="entry name" value="PucR_C-HTH_sf"/>
</dbReference>
<dbReference type="PANTHER" id="PTHR33744">
    <property type="entry name" value="CARBOHYDRATE DIACID REGULATOR"/>
    <property type="match status" value="1"/>
</dbReference>
<dbReference type="Proteomes" id="UP000289794">
    <property type="component" value="Chromosome"/>
</dbReference>
<organism evidence="2 3">
    <name type="scientific">Blautia producta</name>
    <dbReference type="NCBI Taxonomy" id="33035"/>
    <lineage>
        <taxon>Bacteria</taxon>
        <taxon>Bacillati</taxon>
        <taxon>Bacillota</taxon>
        <taxon>Clostridia</taxon>
        <taxon>Lachnospirales</taxon>
        <taxon>Lachnospiraceae</taxon>
        <taxon>Blautia</taxon>
    </lineage>
</organism>
<protein>
    <recommendedName>
        <fullName evidence="1">PucR C-terminal helix-turn-helix domain-containing protein</fullName>
    </recommendedName>
</protein>
<name>A0A4P6LZF1_9FIRM</name>
<gene>
    <name evidence="2" type="ORF">PMF13cell1_02898</name>
</gene>
<dbReference type="Gene3D" id="1.10.10.2840">
    <property type="entry name" value="PucR C-terminal helix-turn-helix domain"/>
    <property type="match status" value="1"/>
</dbReference>
<dbReference type="EMBL" id="CP035945">
    <property type="protein sequence ID" value="QBE97342.1"/>
    <property type="molecule type" value="Genomic_DNA"/>
</dbReference>
<dbReference type="RefSeq" id="WP_130181166.1">
    <property type="nucleotide sequence ID" value="NZ_CP035945.1"/>
</dbReference>
<proteinExistence type="predicted"/>